<keyword evidence="4" id="KW-1185">Reference proteome</keyword>
<evidence type="ECO:0000313" key="2">
    <source>
        <dbReference type="EMBL" id="KGN94590.1"/>
    </source>
</evidence>
<evidence type="ECO:0000313" key="4">
    <source>
        <dbReference type="Proteomes" id="UP000030146"/>
    </source>
</evidence>
<reference evidence="1 3" key="1">
    <citation type="submission" date="2014-08" db="EMBL/GenBank/DDBJ databases">
        <title>Porphyromonas gulae strain:COT-052_OH1451 Genome sequencing.</title>
        <authorList>
            <person name="Wallis C."/>
            <person name="Deusch O."/>
            <person name="O'Flynn C."/>
            <person name="Davis I."/>
            <person name="Jospin G."/>
            <person name="Darling A.E."/>
            <person name="Coil D.A."/>
            <person name="Alexiev A."/>
            <person name="Horsfall A."/>
            <person name="Kirkwood N."/>
            <person name="Harris S."/>
            <person name="Eisen J.A."/>
        </authorList>
    </citation>
    <scope>NUCLEOTIDE SEQUENCE [LARGE SCALE GENOMIC DNA]</scope>
    <source>
        <strain evidence="3">COT-052 OH1451</strain>
        <strain evidence="1">COT-052_OH1451</strain>
    </source>
</reference>
<accession>A0A099WRS0</accession>
<gene>
    <name evidence="1" type="ORF">HR08_04785</name>
    <name evidence="2" type="ORF">HR15_00760</name>
</gene>
<dbReference type="Proteomes" id="UP000030146">
    <property type="component" value="Unassembled WGS sequence"/>
</dbReference>
<protein>
    <submittedName>
        <fullName evidence="1">Uncharacterized protein</fullName>
    </submittedName>
</protein>
<proteinExistence type="predicted"/>
<reference evidence="2 4" key="2">
    <citation type="submission" date="2014-08" db="EMBL/GenBank/DDBJ databases">
        <title>Porphyromonas gulae strain:COT-052_OH3439 Genome sequencing.</title>
        <authorList>
            <person name="Wallis C."/>
            <person name="Deusch O."/>
            <person name="O'Flynn C."/>
            <person name="Davis I."/>
            <person name="Jospin G."/>
            <person name="Darling A.E."/>
            <person name="Coil D.A."/>
            <person name="Alexiev A."/>
            <person name="Horsfall A."/>
            <person name="Kirkwood N."/>
            <person name="Harris S."/>
            <person name="Eisen J.A."/>
        </authorList>
    </citation>
    <scope>NUCLEOTIDE SEQUENCE [LARGE SCALE GENOMIC DNA]</scope>
    <source>
        <strain evidence="4">COT-052 OH3439</strain>
        <strain evidence="2">COT-052_OH3439</strain>
    </source>
</reference>
<dbReference type="EMBL" id="JRAI01000044">
    <property type="protein sequence ID" value="KGN85987.1"/>
    <property type="molecule type" value="Genomic_DNA"/>
</dbReference>
<dbReference type="PATRIC" id="fig|111105.18.peg.1744"/>
<dbReference type="Proteomes" id="UP000030130">
    <property type="component" value="Unassembled WGS sequence"/>
</dbReference>
<organism evidence="1 3">
    <name type="scientific">Porphyromonas gulae</name>
    <dbReference type="NCBI Taxonomy" id="111105"/>
    <lineage>
        <taxon>Bacteria</taxon>
        <taxon>Pseudomonadati</taxon>
        <taxon>Bacteroidota</taxon>
        <taxon>Bacteroidia</taxon>
        <taxon>Bacteroidales</taxon>
        <taxon>Porphyromonadaceae</taxon>
        <taxon>Porphyromonas</taxon>
    </lineage>
</organism>
<dbReference type="AlphaFoldDB" id="A0A099WRS0"/>
<sequence length="59" mass="6789">MENRKYDRQREVDYSIITLENGDTITVRLKPVIGLGTFHKHSAVSWEISVLFMYKGSAS</sequence>
<comment type="caution">
    <text evidence="1">The sequence shown here is derived from an EMBL/GenBank/DDBJ whole genome shotgun (WGS) entry which is preliminary data.</text>
</comment>
<name>A0A099WRS0_9PORP</name>
<evidence type="ECO:0000313" key="3">
    <source>
        <dbReference type="Proteomes" id="UP000030130"/>
    </source>
</evidence>
<dbReference type="EMBL" id="JRAK01000011">
    <property type="protein sequence ID" value="KGN94590.1"/>
    <property type="molecule type" value="Genomic_DNA"/>
</dbReference>
<evidence type="ECO:0000313" key="1">
    <source>
        <dbReference type="EMBL" id="KGN85987.1"/>
    </source>
</evidence>